<feature type="region of interest" description="Disordered" evidence="6">
    <location>
        <begin position="1268"/>
        <end position="1291"/>
    </location>
</feature>
<comment type="subcellular location">
    <subcellularLocation>
        <location evidence="1">Cytoplasm</location>
    </subcellularLocation>
</comment>
<keyword evidence="8" id="KW-1185">Reference proteome</keyword>
<dbReference type="SMART" id="SM00028">
    <property type="entry name" value="TPR"/>
    <property type="match status" value="5"/>
</dbReference>
<dbReference type="GO" id="GO:0031072">
    <property type="term" value="F:heat shock protein binding"/>
    <property type="evidence" value="ECO:0007669"/>
    <property type="project" value="TreeGrafter"/>
</dbReference>
<gene>
    <name evidence="7" type="ORF">AURANDRAFT_62224</name>
</gene>
<name>F0Y128_AURAN</name>
<keyword evidence="4" id="KW-0802">TPR repeat</keyword>
<evidence type="ECO:0000256" key="4">
    <source>
        <dbReference type="ARBA" id="ARBA00022803"/>
    </source>
</evidence>
<accession>F0Y128</accession>
<dbReference type="OrthoDB" id="66418at2759"/>
<evidence type="ECO:0000313" key="8">
    <source>
        <dbReference type="Proteomes" id="UP000002729"/>
    </source>
</evidence>
<dbReference type="InterPro" id="IPR051982">
    <property type="entry name" value="CiliaryAsmbly_MitoImport"/>
</dbReference>
<feature type="compositionally biased region" description="Pro residues" evidence="6">
    <location>
        <begin position="1419"/>
        <end position="1440"/>
    </location>
</feature>
<dbReference type="Proteomes" id="UP000002729">
    <property type="component" value="Unassembled WGS sequence"/>
</dbReference>
<dbReference type="PANTHER" id="PTHR45984">
    <property type="entry name" value="RNA (RNA) POLYMERASE II ASSOCIATED PROTEIN HOMOLOG"/>
    <property type="match status" value="1"/>
</dbReference>
<feature type="compositionally biased region" description="Basic and acidic residues" evidence="6">
    <location>
        <begin position="753"/>
        <end position="771"/>
    </location>
</feature>
<evidence type="ECO:0000256" key="5">
    <source>
        <dbReference type="SAM" id="Coils"/>
    </source>
</evidence>
<dbReference type="GO" id="GO:0005829">
    <property type="term" value="C:cytosol"/>
    <property type="evidence" value="ECO:0007669"/>
    <property type="project" value="TreeGrafter"/>
</dbReference>
<dbReference type="RefSeq" id="XP_009034343.1">
    <property type="nucleotide sequence ID" value="XM_009036095.1"/>
</dbReference>
<evidence type="ECO:0000313" key="7">
    <source>
        <dbReference type="EMBL" id="EGB10754.1"/>
    </source>
</evidence>
<dbReference type="GO" id="GO:0006626">
    <property type="term" value="P:protein targeting to mitochondrion"/>
    <property type="evidence" value="ECO:0007669"/>
    <property type="project" value="TreeGrafter"/>
</dbReference>
<feature type="compositionally biased region" description="Basic and acidic residues" evidence="6">
    <location>
        <begin position="1268"/>
        <end position="1278"/>
    </location>
</feature>
<evidence type="ECO:0000256" key="3">
    <source>
        <dbReference type="ARBA" id="ARBA00022737"/>
    </source>
</evidence>
<dbReference type="InParanoid" id="F0Y128"/>
<feature type="region of interest" description="Disordered" evidence="6">
    <location>
        <begin position="1"/>
        <end position="20"/>
    </location>
</feature>
<dbReference type="InterPro" id="IPR029058">
    <property type="entry name" value="AB_hydrolase_fold"/>
</dbReference>
<feature type="region of interest" description="Disordered" evidence="6">
    <location>
        <begin position="1347"/>
        <end position="1370"/>
    </location>
</feature>
<sequence>MSWGGKRTKENSSIAGSGGTTCDAQAFEWEVEHASIFVRLEAWERSRVVSHRKRGDKVWGSKERGGVVELATPFDGFVNLGEPPGCMRMTGNKKPLVEIRQRERTRAKGWGTPLGFKVTKEERRVMLGETWRAAYHGGPVVVREAPSRASRPLGTVKFNEAVKVSRKPDASALAAAPSTEKWVQVLGPVPGWMLTEDSSLGTLLRRDPVPDFPVELAVPRPRDRRKEGLRPRAAPPVAGACSATSRDDSEGWSDADSVASLDTTASNCTITPKEDLDLAPVCWISARSSCTPSDVRKLICLELPVAPEAVQIELELLGRKLLAPEAMTLWEMGLLGSDKVLWSLNCAGTADDDDDEATGAADPIAAAFARKYTVQPKHPIGTGALGPPLRIRGDASIKRVIEQLCEANPGLRDEGVVPVGAGKESDMPNVPVRFDAAVADAQAKRLVEERLAEEENEWTPWVYDAATGKRRRKKKRKKKKEQLEQEAYDRIGKGFSGETTYARETVLEDETTAWSAGLRDGGVFAFIYIGDIQHDLGVDQEDELEQALEEMLQEEKRQDDEADAHAEQWAEKLGLVEKMAEVQAKLSDAEIWADAQRARAAYCDASRAAAERAVASAKRLLAKDNAAKRIAEGERKKAKEERDAAKRELETYEEQEEPRSAFDEFAQFWATQQGDAGNAGEHEKDWATRMAEKGQVVSLEAPARGPTMDPSQVKKDKDVDLSKSYCEDFMAWWRENRADDAGKRGNLTAKQRTKMELRERQSASEELKSRGDDRYKKGDFEQCVIEYTRCIAMCSRPDGHFALKVRNNRAAAYKQLGNHAAVAEDCTLVLRAWPENVKALLRRAEALEACEDYEGALEDVEAVLKIRATTRGEHEVGDKNAAKCVQDRSRLKRSVYELEHDETGEGKRRLAARRRKAEAAKSGASRIETSAQAAIRAKAEQDAAAFAVDFEDTRCVVRGCGAPRNQPTKNRRFMWADPYHEKQFEHKATLIWLAGPDMELDDLREHAEIFESKTRREFPELKVIVASPPPGRRLTPSPLHWFELSSDEWGARYLKPNGHHNWDCPPTEEEIAAMLKIPFWKRRPPLRPPVACTGLFEKAEETRRDRLLRAQVDEACAWVSRLVDRELRLVRGGYIALGGWDEGAVVAQHVALCRRFEKGPLGSLVPLNGPTPLLYHLIDCLDGGALAQTNMWTINGSHHDIFPRDVYGMHEKCLKPHVKTFSSQIVPYGHLEIADADFGYVVTILSMTIGPYKHKDLMQSDQLEKISKRAKAKEKAEDSDYESEEEKDTMAELRKSGAIQPGSYGGGGGGGGGYANADKMDYVKKDKNGNVRKHSKRCMCDKCQAEKKAKQDKVDKEARKAAREAKAQKNAVIRAKNQLTVMVRNAVIACKAAKAAAVDAAEAAENRAEQARHLGDKQPPAPLWPQGQPPPAAAPPPAPAPRSSADPRSRTPRAADPRAAPAAAPAAPAAPAMPPADARRDVGGWDGTGAPPRPHAPPPSPPRAAAAAPPAAAPSPAAAATLPDGPRDEEHEKGHRAKIREAQNAGTEAYQRKDLEAARGHFEEALRLVAALNDAARPSKTEPPSRVLAERDAVKVKLLKFLSKAYEKMDDKKRAREIFAESRTIEKRLLDYEKRKREANK</sequence>
<feature type="compositionally biased region" description="Basic and acidic residues" evidence="6">
    <location>
        <begin position="220"/>
        <end position="230"/>
    </location>
</feature>
<feature type="compositionally biased region" description="Low complexity" evidence="6">
    <location>
        <begin position="1457"/>
        <end position="1470"/>
    </location>
</feature>
<dbReference type="EMBL" id="GL833123">
    <property type="protein sequence ID" value="EGB10754.1"/>
    <property type="molecule type" value="Genomic_DNA"/>
</dbReference>
<feature type="region of interest" description="Disordered" evidence="6">
    <location>
        <begin position="1407"/>
        <end position="1553"/>
    </location>
</feature>
<dbReference type="PANTHER" id="PTHR45984:SF1">
    <property type="entry name" value="SPAG1 AXONEMAL DYNEIN ASSEMBLY FACTOR"/>
    <property type="match status" value="1"/>
</dbReference>
<dbReference type="Gene3D" id="3.40.50.1820">
    <property type="entry name" value="alpha/beta hydrolase"/>
    <property type="match status" value="1"/>
</dbReference>
<dbReference type="InterPro" id="IPR019734">
    <property type="entry name" value="TPR_rpt"/>
</dbReference>
<feature type="compositionally biased region" description="Low complexity" evidence="6">
    <location>
        <begin position="1503"/>
        <end position="1520"/>
    </location>
</feature>
<keyword evidence="5" id="KW-0175">Coiled coil</keyword>
<dbReference type="GO" id="GO:0005739">
    <property type="term" value="C:mitochondrion"/>
    <property type="evidence" value="ECO:0007669"/>
    <property type="project" value="TreeGrafter"/>
</dbReference>
<dbReference type="Gene3D" id="1.25.40.10">
    <property type="entry name" value="Tetratricopeptide repeat domain"/>
    <property type="match status" value="1"/>
</dbReference>
<dbReference type="eggNOG" id="KOG1124">
    <property type="taxonomic scope" value="Eukaryota"/>
</dbReference>
<keyword evidence="2" id="KW-0963">Cytoplasm</keyword>
<protein>
    <submittedName>
        <fullName evidence="7">Uncharacterized protein</fullName>
    </submittedName>
</protein>
<feature type="coiled-coil region" evidence="5">
    <location>
        <begin position="537"/>
        <end position="568"/>
    </location>
</feature>
<keyword evidence="3" id="KW-0677">Repeat</keyword>
<feature type="compositionally biased region" description="Basic and acidic residues" evidence="6">
    <location>
        <begin position="1347"/>
        <end position="1367"/>
    </location>
</feature>
<feature type="region of interest" description="Disordered" evidence="6">
    <location>
        <begin position="631"/>
        <end position="659"/>
    </location>
</feature>
<evidence type="ECO:0000256" key="2">
    <source>
        <dbReference type="ARBA" id="ARBA00022490"/>
    </source>
</evidence>
<feature type="region of interest" description="Disordered" evidence="6">
    <location>
        <begin position="218"/>
        <end position="255"/>
    </location>
</feature>
<proteinExistence type="predicted"/>
<feature type="compositionally biased region" description="Pro residues" evidence="6">
    <location>
        <begin position="1491"/>
        <end position="1502"/>
    </location>
</feature>
<reference evidence="7 8" key="1">
    <citation type="journal article" date="2011" name="Proc. Natl. Acad. Sci. U.S.A.">
        <title>Niche of harmful alga Aureococcus anophagefferens revealed through ecogenomics.</title>
        <authorList>
            <person name="Gobler C.J."/>
            <person name="Berry D.L."/>
            <person name="Dyhrman S.T."/>
            <person name="Wilhelm S.W."/>
            <person name="Salamov A."/>
            <person name="Lobanov A.V."/>
            <person name="Zhang Y."/>
            <person name="Collier J.L."/>
            <person name="Wurch L.L."/>
            <person name="Kustka A.B."/>
            <person name="Dill B.D."/>
            <person name="Shah M."/>
            <person name="VerBerkmoes N.C."/>
            <person name="Kuo A."/>
            <person name="Terry A."/>
            <person name="Pangilinan J."/>
            <person name="Lindquist E.A."/>
            <person name="Lucas S."/>
            <person name="Paulsen I.T."/>
            <person name="Hattenrath-Lehmann T.K."/>
            <person name="Talmage S.C."/>
            <person name="Walker E.A."/>
            <person name="Koch F."/>
            <person name="Burson A.M."/>
            <person name="Marcoval M.A."/>
            <person name="Tang Y.Z."/>
            <person name="Lecleir G.R."/>
            <person name="Coyne K.J."/>
            <person name="Berg G.M."/>
            <person name="Bertrand E.M."/>
            <person name="Saito M.A."/>
            <person name="Gladyshev V.N."/>
            <person name="Grigoriev I.V."/>
        </authorList>
    </citation>
    <scope>NUCLEOTIDE SEQUENCE [LARGE SCALE GENOMIC DNA]</scope>
    <source>
        <strain evidence="8">CCMP 1984</strain>
    </source>
</reference>
<evidence type="ECO:0000256" key="1">
    <source>
        <dbReference type="ARBA" id="ARBA00004496"/>
    </source>
</evidence>
<dbReference type="InterPro" id="IPR011990">
    <property type="entry name" value="TPR-like_helical_dom_sf"/>
</dbReference>
<organism evidence="8">
    <name type="scientific">Aureococcus anophagefferens</name>
    <name type="common">Harmful bloom alga</name>
    <dbReference type="NCBI Taxonomy" id="44056"/>
    <lineage>
        <taxon>Eukaryota</taxon>
        <taxon>Sar</taxon>
        <taxon>Stramenopiles</taxon>
        <taxon>Ochrophyta</taxon>
        <taxon>Pelagophyceae</taxon>
        <taxon>Pelagomonadales</taxon>
        <taxon>Pelagomonadaceae</taxon>
        <taxon>Aureococcus</taxon>
    </lineage>
</organism>
<dbReference type="GeneID" id="20223791"/>
<dbReference type="SUPFAM" id="SSF48452">
    <property type="entry name" value="TPR-like"/>
    <property type="match status" value="1"/>
</dbReference>
<feature type="compositionally biased region" description="Basic and acidic residues" evidence="6">
    <location>
        <begin position="1407"/>
        <end position="1416"/>
    </location>
</feature>
<feature type="compositionally biased region" description="Basic and acidic residues" evidence="6">
    <location>
        <begin position="1445"/>
        <end position="1456"/>
    </location>
</feature>
<feature type="compositionally biased region" description="Basic and acidic residues" evidence="6">
    <location>
        <begin position="631"/>
        <end position="650"/>
    </location>
</feature>
<evidence type="ECO:0000256" key="6">
    <source>
        <dbReference type="SAM" id="MobiDB-lite"/>
    </source>
</evidence>
<dbReference type="KEGG" id="aaf:AURANDRAFT_62224"/>
<feature type="region of interest" description="Disordered" evidence="6">
    <location>
        <begin position="743"/>
        <end position="771"/>
    </location>
</feature>
<feature type="compositionally biased region" description="Polar residues" evidence="6">
    <location>
        <begin position="11"/>
        <end position="20"/>
    </location>
</feature>